<sequence length="70" mass="7555">MLEDVEKTVLRAPFAPAPRSLLTGSPSLSPRPPYFVTNRTGRTTLERVTRFTAAPSIAELPAVFASALRG</sequence>
<keyword evidence="3" id="KW-1185">Reference proteome</keyword>
<protein>
    <submittedName>
        <fullName evidence="2">Uncharacterized protein</fullName>
    </submittedName>
</protein>
<evidence type="ECO:0000256" key="1">
    <source>
        <dbReference type="SAM" id="MobiDB-lite"/>
    </source>
</evidence>
<evidence type="ECO:0000313" key="3">
    <source>
        <dbReference type="Proteomes" id="UP001432014"/>
    </source>
</evidence>
<accession>A0ABZ1W3Q5</accession>
<dbReference type="EMBL" id="CP108482">
    <property type="protein sequence ID" value="WUS55438.1"/>
    <property type="molecule type" value="Genomic_DNA"/>
</dbReference>
<proteinExistence type="predicted"/>
<name>A0ABZ1W3Q5_9ACTN</name>
<reference evidence="2 3" key="1">
    <citation type="submission" date="2022-10" db="EMBL/GenBank/DDBJ databases">
        <title>The complete genomes of actinobacterial strains from the NBC collection.</title>
        <authorList>
            <person name="Joergensen T.S."/>
            <person name="Alvarez Arevalo M."/>
            <person name="Sterndorff E.B."/>
            <person name="Faurdal D."/>
            <person name="Vuksanovic O."/>
            <person name="Mourched A.-S."/>
            <person name="Charusanti P."/>
            <person name="Shaw S."/>
            <person name="Blin K."/>
            <person name="Weber T."/>
        </authorList>
    </citation>
    <scope>NUCLEOTIDE SEQUENCE [LARGE SCALE GENOMIC DNA]</scope>
    <source>
        <strain evidence="2 3">NBC_01247</strain>
    </source>
</reference>
<dbReference type="RefSeq" id="WP_329499903.1">
    <property type="nucleotide sequence ID" value="NZ_CP108460.1"/>
</dbReference>
<organism evidence="2 3">
    <name type="scientific">Kitasatospora herbaricolor</name>
    <dbReference type="NCBI Taxonomy" id="68217"/>
    <lineage>
        <taxon>Bacteria</taxon>
        <taxon>Bacillati</taxon>
        <taxon>Actinomycetota</taxon>
        <taxon>Actinomycetes</taxon>
        <taxon>Kitasatosporales</taxon>
        <taxon>Streptomycetaceae</taxon>
        <taxon>Kitasatospora</taxon>
    </lineage>
</organism>
<dbReference type="Proteomes" id="UP001432014">
    <property type="component" value="Chromosome"/>
</dbReference>
<feature type="region of interest" description="Disordered" evidence="1">
    <location>
        <begin position="16"/>
        <end position="38"/>
    </location>
</feature>
<evidence type="ECO:0000313" key="2">
    <source>
        <dbReference type="EMBL" id="WUS55438.1"/>
    </source>
</evidence>
<gene>
    <name evidence="2" type="ORF">OG469_07885</name>
</gene>